<reference evidence="1" key="2">
    <citation type="submission" date="2025-09" db="UniProtKB">
        <authorList>
            <consortium name="Ensembl"/>
        </authorList>
    </citation>
    <scope>IDENTIFICATION</scope>
</reference>
<sequence>MAAPASVELTGWRKYFNSYTLPGRRNLIFCKSYCKMIRNPATHCIVFNL</sequence>
<dbReference type="Ensembl" id="ENSSLDT00000030828.1">
    <property type="protein sequence ID" value="ENSSLDP00000029959.1"/>
    <property type="gene ID" value="ENSSLDG00000023099.1"/>
</dbReference>
<accession>A0A3B4Z4H2</accession>
<evidence type="ECO:0000313" key="2">
    <source>
        <dbReference type="Proteomes" id="UP000261360"/>
    </source>
</evidence>
<dbReference type="InterPro" id="IPR009125">
    <property type="entry name" value="ATPMK"/>
</dbReference>
<dbReference type="Pfam" id="PF14960">
    <property type="entry name" value="ATP_synth_reg"/>
    <property type="match status" value="1"/>
</dbReference>
<evidence type="ECO:0000313" key="1">
    <source>
        <dbReference type="Ensembl" id="ENSSLDP00000029959.1"/>
    </source>
</evidence>
<dbReference type="AlphaFoldDB" id="A0A3B4Z4H2"/>
<organism evidence="1 2">
    <name type="scientific">Seriola lalandi dorsalis</name>
    <dbReference type="NCBI Taxonomy" id="1841481"/>
    <lineage>
        <taxon>Eukaryota</taxon>
        <taxon>Metazoa</taxon>
        <taxon>Chordata</taxon>
        <taxon>Craniata</taxon>
        <taxon>Vertebrata</taxon>
        <taxon>Euteleostomi</taxon>
        <taxon>Actinopterygii</taxon>
        <taxon>Neopterygii</taxon>
        <taxon>Teleostei</taxon>
        <taxon>Neoteleostei</taxon>
        <taxon>Acanthomorphata</taxon>
        <taxon>Carangaria</taxon>
        <taxon>Carangiformes</taxon>
        <taxon>Carangidae</taxon>
        <taxon>Seriola</taxon>
    </lineage>
</organism>
<name>A0A3B4Z4H2_SERLL</name>
<keyword evidence="2" id="KW-1185">Reference proteome</keyword>
<proteinExistence type="predicted"/>
<dbReference type="Proteomes" id="UP000261360">
    <property type="component" value="Unplaced"/>
</dbReference>
<protein>
    <submittedName>
        <fullName evidence="1">Uncharacterized protein</fullName>
    </submittedName>
</protein>
<reference evidence="1" key="1">
    <citation type="submission" date="2025-08" db="UniProtKB">
        <authorList>
            <consortium name="Ensembl"/>
        </authorList>
    </citation>
    <scope>IDENTIFICATION</scope>
</reference>